<accession>A0ACC2LTE3</accession>
<dbReference type="EMBL" id="CM056811">
    <property type="protein sequence ID" value="KAJ8636776.1"/>
    <property type="molecule type" value="Genomic_DNA"/>
</dbReference>
<proteinExistence type="predicted"/>
<keyword evidence="2" id="KW-1185">Reference proteome</keyword>
<evidence type="ECO:0000313" key="1">
    <source>
        <dbReference type="EMBL" id="KAJ8636776.1"/>
    </source>
</evidence>
<protein>
    <submittedName>
        <fullName evidence="1">Uncharacterized protein</fullName>
    </submittedName>
</protein>
<reference evidence="1 2" key="1">
    <citation type="journal article" date="2022" name="Hortic Res">
        <title>A haplotype resolved chromosomal level avocado genome allows analysis of novel avocado genes.</title>
        <authorList>
            <person name="Nath O."/>
            <person name="Fletcher S.J."/>
            <person name="Hayward A."/>
            <person name="Shaw L.M."/>
            <person name="Masouleh A.K."/>
            <person name="Furtado A."/>
            <person name="Henry R.J."/>
            <person name="Mitter N."/>
        </authorList>
    </citation>
    <scope>NUCLEOTIDE SEQUENCE [LARGE SCALE GENOMIC DNA]</scope>
    <source>
        <strain evidence="2">cv. Hass</strain>
    </source>
</reference>
<name>A0ACC2LTE3_PERAE</name>
<dbReference type="Proteomes" id="UP001234297">
    <property type="component" value="Chromosome 3"/>
</dbReference>
<organism evidence="1 2">
    <name type="scientific">Persea americana</name>
    <name type="common">Avocado</name>
    <dbReference type="NCBI Taxonomy" id="3435"/>
    <lineage>
        <taxon>Eukaryota</taxon>
        <taxon>Viridiplantae</taxon>
        <taxon>Streptophyta</taxon>
        <taxon>Embryophyta</taxon>
        <taxon>Tracheophyta</taxon>
        <taxon>Spermatophyta</taxon>
        <taxon>Magnoliopsida</taxon>
        <taxon>Magnoliidae</taxon>
        <taxon>Laurales</taxon>
        <taxon>Lauraceae</taxon>
        <taxon>Persea</taxon>
    </lineage>
</organism>
<evidence type="ECO:0000313" key="2">
    <source>
        <dbReference type="Proteomes" id="UP001234297"/>
    </source>
</evidence>
<comment type="caution">
    <text evidence="1">The sequence shown here is derived from an EMBL/GenBank/DDBJ whole genome shotgun (WGS) entry which is preliminary data.</text>
</comment>
<sequence length="429" mass="49307">MVLDTVNQTTVSYLVNLALEKVMSYLSNCLGDQKDLKKIKVSLTDIRGFIEIAEGSPVLDPKLMELLERIKDAAYDAEDLLEEYEIEERRRSQEPPQKKVRNLIPAVFNHPKLASELKDVSERLEAIKAESDKFQLIKTVANWESKFKKQRETHSFVIKSQVLGREEEKTKLLTTTGDHPGPGNVEKFDVEKLQRFLRKALSEKEFLHVFNDVWNEELDKWERLRDLLICGGRGSRIVVTTHIRTVASIMSTISPIVLEGLPDDHCRSLFCQRALGNQREEEETRQVNLVSIGREIVKKCKGNQLAVLTLGGLLCCETDEARWAYVRDSEIWNIANENEYGILPALRLSYNHLKSHVKQCFAFCAIFPKNYEIDKEKLIELWMANGFIPFIIGMELEDIGNEIFNELVMKSFFQDVEEDFTKLLGPAPD</sequence>
<gene>
    <name evidence="1" type="ORF">MRB53_011043</name>
</gene>